<dbReference type="InterPro" id="IPR023885">
    <property type="entry name" value="4Fe4S-binding_SPASM_dom"/>
</dbReference>
<dbReference type="Gene3D" id="3.20.20.70">
    <property type="entry name" value="Aldolase class I"/>
    <property type="match status" value="1"/>
</dbReference>
<dbReference type="SUPFAM" id="SSF102114">
    <property type="entry name" value="Radical SAM enzymes"/>
    <property type="match status" value="1"/>
</dbReference>
<evidence type="ECO:0000256" key="6">
    <source>
        <dbReference type="ARBA" id="ARBA00023004"/>
    </source>
</evidence>
<sequence>MAMEAPPLPEHLQVEVSGACNLRCRMCLVRYAPSVGRREGALAYEDFLALVESVPTLRRLTLQGLGEPLLSPHLLDMIRFAAARDVHVGFNTNGVLLRSGVARALVAAGTGHVHVSLDGATAATYEDVRHGTGLERRPGQFERVVDNLRGLIAARGAQRRPRTVLVFVAMRRNVRELVALVELAADIGVDEVWVQNLSHVFSDTDPAGAYEAIRRYAEDEALFADEATAEHAREVFTAAAARARALGLKLRLPLLEEPAGGGCSWPWEGAYVTHRGHVQPCCMVMGSDRATLGDLGSAAFPEIWHNDRYRRFRRALAGSEPPDVCAGCSEYRGVF</sequence>
<name>A0A660LCH4_9ACTN</name>
<dbReference type="EMBL" id="RBIL01000001">
    <property type="protein sequence ID" value="RKQ90744.1"/>
    <property type="molecule type" value="Genomic_DNA"/>
</dbReference>
<evidence type="ECO:0000313" key="10">
    <source>
        <dbReference type="Proteomes" id="UP000278962"/>
    </source>
</evidence>
<dbReference type="SMART" id="SM00729">
    <property type="entry name" value="Elp3"/>
    <property type="match status" value="1"/>
</dbReference>
<proteinExistence type="predicted"/>
<feature type="domain" description="Radical SAM core" evidence="8">
    <location>
        <begin position="4"/>
        <end position="238"/>
    </location>
</feature>
<keyword evidence="5" id="KW-0560">Oxidoreductase</keyword>
<dbReference type="SFLD" id="SFLDG01387">
    <property type="entry name" value="BtrN-like_SPASM_domain_contain"/>
    <property type="match status" value="1"/>
</dbReference>
<keyword evidence="2" id="KW-0004">4Fe-4S</keyword>
<accession>A0A660LCH4</accession>
<dbReference type="InterPro" id="IPR058240">
    <property type="entry name" value="rSAM_sf"/>
</dbReference>
<protein>
    <submittedName>
        <fullName evidence="9">Radical SAM protein with 4Fe4S-binding SPASM domain</fullName>
    </submittedName>
</protein>
<dbReference type="SFLD" id="SFLDG01067">
    <property type="entry name" value="SPASM/twitch_domain_containing"/>
    <property type="match status" value="1"/>
</dbReference>
<evidence type="ECO:0000259" key="8">
    <source>
        <dbReference type="PROSITE" id="PS51918"/>
    </source>
</evidence>
<keyword evidence="6" id="KW-0408">Iron</keyword>
<dbReference type="PROSITE" id="PS01305">
    <property type="entry name" value="MOAA_NIFB_PQQE"/>
    <property type="match status" value="1"/>
</dbReference>
<evidence type="ECO:0000256" key="3">
    <source>
        <dbReference type="ARBA" id="ARBA00022691"/>
    </source>
</evidence>
<dbReference type="RefSeq" id="WP_121247764.1">
    <property type="nucleotide sequence ID" value="NZ_RBIL01000001.1"/>
</dbReference>
<dbReference type="InterPro" id="IPR007197">
    <property type="entry name" value="rSAM"/>
</dbReference>
<dbReference type="GO" id="GO:0032324">
    <property type="term" value="P:molybdopterin cofactor biosynthetic process"/>
    <property type="evidence" value="ECO:0007669"/>
    <property type="project" value="UniProtKB-ARBA"/>
</dbReference>
<evidence type="ECO:0000256" key="1">
    <source>
        <dbReference type="ARBA" id="ARBA00001966"/>
    </source>
</evidence>
<gene>
    <name evidence="9" type="ORF">C8N24_0557</name>
</gene>
<evidence type="ECO:0000313" key="9">
    <source>
        <dbReference type="EMBL" id="RKQ90744.1"/>
    </source>
</evidence>
<dbReference type="Proteomes" id="UP000278962">
    <property type="component" value="Unassembled WGS sequence"/>
</dbReference>
<keyword evidence="7" id="KW-0411">Iron-sulfur</keyword>
<dbReference type="CDD" id="cd01335">
    <property type="entry name" value="Radical_SAM"/>
    <property type="match status" value="1"/>
</dbReference>
<dbReference type="PROSITE" id="PS51918">
    <property type="entry name" value="RADICAL_SAM"/>
    <property type="match status" value="1"/>
</dbReference>
<dbReference type="PANTHER" id="PTHR11228:SF7">
    <property type="entry name" value="PQQA PEPTIDE CYCLASE"/>
    <property type="match status" value="1"/>
</dbReference>
<evidence type="ECO:0000256" key="4">
    <source>
        <dbReference type="ARBA" id="ARBA00022723"/>
    </source>
</evidence>
<evidence type="ECO:0000256" key="7">
    <source>
        <dbReference type="ARBA" id="ARBA00023014"/>
    </source>
</evidence>
<dbReference type="Pfam" id="PF04055">
    <property type="entry name" value="Radical_SAM"/>
    <property type="match status" value="1"/>
</dbReference>
<comment type="caution">
    <text evidence="9">The sequence shown here is derived from an EMBL/GenBank/DDBJ whole genome shotgun (WGS) entry which is preliminary data.</text>
</comment>
<dbReference type="InterPro" id="IPR050377">
    <property type="entry name" value="Radical_SAM_PqqE_MftC-like"/>
</dbReference>
<dbReference type="AlphaFoldDB" id="A0A660LCH4"/>
<dbReference type="InterPro" id="IPR000385">
    <property type="entry name" value="MoaA_NifB_PqqE_Fe-S-bd_CS"/>
</dbReference>
<dbReference type="GO" id="GO:0046872">
    <property type="term" value="F:metal ion binding"/>
    <property type="evidence" value="ECO:0007669"/>
    <property type="project" value="UniProtKB-KW"/>
</dbReference>
<evidence type="ECO:0000256" key="2">
    <source>
        <dbReference type="ARBA" id="ARBA00022485"/>
    </source>
</evidence>
<keyword evidence="10" id="KW-1185">Reference proteome</keyword>
<dbReference type="GO" id="GO:0051539">
    <property type="term" value="F:4 iron, 4 sulfur cluster binding"/>
    <property type="evidence" value="ECO:0007669"/>
    <property type="project" value="UniProtKB-KW"/>
</dbReference>
<dbReference type="InterPro" id="IPR013785">
    <property type="entry name" value="Aldolase_TIM"/>
</dbReference>
<dbReference type="GO" id="GO:0016491">
    <property type="term" value="F:oxidoreductase activity"/>
    <property type="evidence" value="ECO:0007669"/>
    <property type="project" value="UniProtKB-KW"/>
</dbReference>
<dbReference type="OrthoDB" id="9782387at2"/>
<dbReference type="CDD" id="cd21109">
    <property type="entry name" value="SPASM"/>
    <property type="match status" value="1"/>
</dbReference>
<dbReference type="PANTHER" id="PTHR11228">
    <property type="entry name" value="RADICAL SAM DOMAIN PROTEIN"/>
    <property type="match status" value="1"/>
</dbReference>
<organism evidence="9 10">
    <name type="scientific">Solirubrobacter pauli</name>
    <dbReference type="NCBI Taxonomy" id="166793"/>
    <lineage>
        <taxon>Bacteria</taxon>
        <taxon>Bacillati</taxon>
        <taxon>Actinomycetota</taxon>
        <taxon>Thermoleophilia</taxon>
        <taxon>Solirubrobacterales</taxon>
        <taxon>Solirubrobacteraceae</taxon>
        <taxon>Solirubrobacter</taxon>
    </lineage>
</organism>
<dbReference type="InterPro" id="IPR006638">
    <property type="entry name" value="Elp3/MiaA/NifB-like_rSAM"/>
</dbReference>
<keyword evidence="4" id="KW-0479">Metal-binding</keyword>
<dbReference type="SFLD" id="SFLDS00029">
    <property type="entry name" value="Radical_SAM"/>
    <property type="match status" value="1"/>
</dbReference>
<dbReference type="Pfam" id="PF13186">
    <property type="entry name" value="SPASM"/>
    <property type="match status" value="1"/>
</dbReference>
<reference evidence="9 10" key="1">
    <citation type="submission" date="2018-10" db="EMBL/GenBank/DDBJ databases">
        <title>Genomic Encyclopedia of Archaeal and Bacterial Type Strains, Phase II (KMG-II): from individual species to whole genera.</title>
        <authorList>
            <person name="Goeker M."/>
        </authorList>
    </citation>
    <scope>NUCLEOTIDE SEQUENCE [LARGE SCALE GENOMIC DNA]</scope>
    <source>
        <strain evidence="9 10">DSM 14954</strain>
    </source>
</reference>
<evidence type="ECO:0000256" key="5">
    <source>
        <dbReference type="ARBA" id="ARBA00023002"/>
    </source>
</evidence>
<comment type="cofactor">
    <cofactor evidence="1">
        <name>[4Fe-4S] cluster</name>
        <dbReference type="ChEBI" id="CHEBI:49883"/>
    </cofactor>
</comment>
<dbReference type="InterPro" id="IPR034391">
    <property type="entry name" value="AdoMet-like_SPASM_containing"/>
</dbReference>
<keyword evidence="3" id="KW-0949">S-adenosyl-L-methionine</keyword>